<dbReference type="InterPro" id="IPR001680">
    <property type="entry name" value="WD40_rpt"/>
</dbReference>
<keyword evidence="3" id="KW-1185">Reference proteome</keyword>
<reference evidence="2" key="1">
    <citation type="submission" date="2021-01" db="EMBL/GenBank/DDBJ databases">
        <authorList>
            <consortium name="Genoscope - CEA"/>
            <person name="William W."/>
        </authorList>
    </citation>
    <scope>NUCLEOTIDE SEQUENCE</scope>
</reference>
<protein>
    <recommendedName>
        <fullName evidence="4">WD-40 repeat protein</fullName>
    </recommendedName>
</protein>
<dbReference type="AlphaFoldDB" id="A0A8S1R134"/>
<dbReference type="PROSITE" id="PS50294">
    <property type="entry name" value="WD_REPEATS_REGION"/>
    <property type="match status" value="2"/>
</dbReference>
<dbReference type="Pfam" id="PF00400">
    <property type="entry name" value="WD40"/>
    <property type="match status" value="2"/>
</dbReference>
<organism evidence="2 3">
    <name type="scientific">Paramecium sonneborni</name>
    <dbReference type="NCBI Taxonomy" id="65129"/>
    <lineage>
        <taxon>Eukaryota</taxon>
        <taxon>Sar</taxon>
        <taxon>Alveolata</taxon>
        <taxon>Ciliophora</taxon>
        <taxon>Intramacronucleata</taxon>
        <taxon>Oligohymenophorea</taxon>
        <taxon>Peniculida</taxon>
        <taxon>Parameciidae</taxon>
        <taxon>Paramecium</taxon>
    </lineage>
</organism>
<gene>
    <name evidence="2" type="ORF">PSON_ATCC_30995.1.T1320008</name>
</gene>
<dbReference type="PANTHER" id="PTHR45333">
    <property type="entry name" value="MEMBRANE PROTEIN-RELATED"/>
    <property type="match status" value="1"/>
</dbReference>
<dbReference type="PROSITE" id="PS00678">
    <property type="entry name" value="WD_REPEATS_1"/>
    <property type="match status" value="1"/>
</dbReference>
<dbReference type="OrthoDB" id="283099at2759"/>
<evidence type="ECO:0000313" key="2">
    <source>
        <dbReference type="EMBL" id="CAD8121359.1"/>
    </source>
</evidence>
<evidence type="ECO:0000256" key="1">
    <source>
        <dbReference type="PROSITE-ProRule" id="PRU00221"/>
    </source>
</evidence>
<keyword evidence="1" id="KW-0853">WD repeat</keyword>
<sequence>MNTPKNQNETLFDIFKNVSEVDEEIFTHIIDMFRKENISDSIQYLSIEVNQRHLQSSIIELKNQSNAVEGQKLEALGKDIKIIFNTLKKIKDNDFNLKDFSSEQYLVLKIDIMSKLEDNIYSSLNGSEFYGVDISGANFNGAQLFNCKWKNIKIHELNKLDGHTCDVQSVSFSPDGKTLASCSCDKSIRLWEVKTGQQKAKLEGHTSYVHSVCFSPDGITLASGSNDKSIRFWHVKTGQKLLTSHKSYIEILEKFNTPIFQNCSLPENVNYYTFLIIQQKLSFESQGALIFSGEFVNQTGIDLKTLLKQKGSYILENTFEKQQKQN</sequence>
<dbReference type="PANTHER" id="PTHR45333:SF1">
    <property type="entry name" value="CHROMOSOME UNDETERMINED SCAFFOLD_625, WHOLE GENOME SHOTGUN SEQUENCE"/>
    <property type="match status" value="1"/>
</dbReference>
<dbReference type="InterPro" id="IPR019775">
    <property type="entry name" value="WD40_repeat_CS"/>
</dbReference>
<accession>A0A8S1R134</accession>
<dbReference type="EMBL" id="CAJJDN010000132">
    <property type="protein sequence ID" value="CAD8121359.1"/>
    <property type="molecule type" value="Genomic_DNA"/>
</dbReference>
<proteinExistence type="predicted"/>
<evidence type="ECO:0000313" key="3">
    <source>
        <dbReference type="Proteomes" id="UP000692954"/>
    </source>
</evidence>
<dbReference type="SMART" id="SM00320">
    <property type="entry name" value="WD40"/>
    <property type="match status" value="2"/>
</dbReference>
<dbReference type="PROSITE" id="PS50082">
    <property type="entry name" value="WD_REPEATS_2"/>
    <property type="match status" value="2"/>
</dbReference>
<feature type="repeat" description="WD" evidence="1">
    <location>
        <begin position="202"/>
        <end position="243"/>
    </location>
</feature>
<evidence type="ECO:0008006" key="4">
    <source>
        <dbReference type="Google" id="ProtNLM"/>
    </source>
</evidence>
<comment type="caution">
    <text evidence="2">The sequence shown here is derived from an EMBL/GenBank/DDBJ whole genome shotgun (WGS) entry which is preliminary data.</text>
</comment>
<feature type="repeat" description="WD" evidence="1">
    <location>
        <begin position="160"/>
        <end position="201"/>
    </location>
</feature>
<name>A0A8S1R134_9CILI</name>
<dbReference type="Proteomes" id="UP000692954">
    <property type="component" value="Unassembled WGS sequence"/>
</dbReference>